<dbReference type="Gene3D" id="3.40.109.10">
    <property type="entry name" value="NADH Oxidase"/>
    <property type="match status" value="1"/>
</dbReference>
<evidence type="ECO:0000259" key="4">
    <source>
        <dbReference type="Pfam" id="PF00881"/>
    </source>
</evidence>
<gene>
    <name evidence="5" type="primary">bluB</name>
    <name evidence="5" type="ORF">CP965_01870</name>
</gene>
<dbReference type="OrthoDB" id="9798230at2"/>
<keyword evidence="6" id="KW-1185">Reference proteome</keyword>
<name>A0A4Q1B7T9_9BACT</name>
<accession>A0A4Q1B7T9</accession>
<dbReference type="SUPFAM" id="SSF55469">
    <property type="entry name" value="FMN-dependent nitroreductase-like"/>
    <property type="match status" value="1"/>
</dbReference>
<dbReference type="Proteomes" id="UP000289718">
    <property type="component" value="Unassembled WGS sequence"/>
</dbReference>
<comment type="caution">
    <text evidence="5">The sequence shown here is derived from an EMBL/GenBank/DDBJ whole genome shotgun (WGS) entry which is preliminary data.</text>
</comment>
<dbReference type="InterPro" id="IPR012825">
    <property type="entry name" value="BluB"/>
</dbReference>
<evidence type="ECO:0000256" key="1">
    <source>
        <dbReference type="ARBA" id="ARBA00022630"/>
    </source>
</evidence>
<feature type="domain" description="Nitroreductase" evidence="4">
    <location>
        <begin position="16"/>
        <end position="180"/>
    </location>
</feature>
<keyword evidence="1" id="KW-0285">Flavoprotein</keyword>
<dbReference type="InterPro" id="IPR050627">
    <property type="entry name" value="Nitroreductase/BluB"/>
</dbReference>
<evidence type="ECO:0000256" key="2">
    <source>
        <dbReference type="ARBA" id="ARBA00022643"/>
    </source>
</evidence>
<dbReference type="InterPro" id="IPR000415">
    <property type="entry name" value="Nitroreductase-like"/>
</dbReference>
<keyword evidence="2" id="KW-0288">FMN</keyword>
<dbReference type="NCBIfam" id="TIGR02476">
    <property type="entry name" value="BluB"/>
    <property type="match status" value="1"/>
</dbReference>
<dbReference type="PANTHER" id="PTHR23026">
    <property type="entry name" value="NADPH NITROREDUCTASE"/>
    <property type="match status" value="1"/>
</dbReference>
<evidence type="ECO:0000256" key="3">
    <source>
        <dbReference type="ARBA" id="ARBA00023002"/>
    </source>
</evidence>
<dbReference type="EMBL" id="NXIE01000001">
    <property type="protein sequence ID" value="RXK14669.1"/>
    <property type="molecule type" value="Genomic_DNA"/>
</dbReference>
<proteinExistence type="predicted"/>
<dbReference type="RefSeq" id="WP_129060804.1">
    <property type="nucleotide sequence ID" value="NZ_NXIE01000001.1"/>
</dbReference>
<dbReference type="GO" id="GO:0016491">
    <property type="term" value="F:oxidoreductase activity"/>
    <property type="evidence" value="ECO:0007669"/>
    <property type="project" value="UniProtKB-KW"/>
</dbReference>
<protein>
    <submittedName>
        <fullName evidence="5">5,6-dimethylbenzimidazole synthase</fullName>
    </submittedName>
</protein>
<reference evidence="5 6" key="1">
    <citation type="submission" date="2017-09" db="EMBL/GenBank/DDBJ databases">
        <title>Genomics of the genus Arcobacter.</title>
        <authorList>
            <person name="Perez-Cataluna A."/>
            <person name="Figueras M.J."/>
            <person name="Salas-Masso N."/>
        </authorList>
    </citation>
    <scope>NUCLEOTIDE SEQUENCE [LARGE SCALE GENOMIC DNA]</scope>
    <source>
        <strain evidence="5 6">F156-34</strain>
    </source>
</reference>
<dbReference type="AlphaFoldDB" id="A0A4Q1B7T9"/>
<evidence type="ECO:0000313" key="6">
    <source>
        <dbReference type="Proteomes" id="UP000289718"/>
    </source>
</evidence>
<keyword evidence="3" id="KW-0560">Oxidoreductase</keyword>
<dbReference type="InterPro" id="IPR029479">
    <property type="entry name" value="Nitroreductase"/>
</dbReference>
<sequence>MNKFNNKAISSLKAIISSRRDIRGNRFLNKKIDDKILNELLEAANNAPSVGFSQPWKFIIVKDNKKREKVYKNFLKENKKAKKIFKTNEIYPNLKLEGIKESYLNIAVLYKKPKKDVLGQTTQKKVGEYSVVCAIQNFWLMARVYGIGVGWVSILKAKKIKKILGINDDYKLIAYLTVGYVKEFLDEPELKKIGWEKKRTLNDITKL</sequence>
<dbReference type="Pfam" id="PF00881">
    <property type="entry name" value="Nitroreductase"/>
    <property type="match status" value="1"/>
</dbReference>
<dbReference type="PANTHER" id="PTHR23026:SF90">
    <property type="entry name" value="IODOTYROSINE DEIODINASE 1"/>
    <property type="match status" value="1"/>
</dbReference>
<organism evidence="5 6">
    <name type="scientific">Halarcobacter mediterraneus</name>
    <dbReference type="NCBI Taxonomy" id="2023153"/>
    <lineage>
        <taxon>Bacteria</taxon>
        <taxon>Pseudomonadati</taxon>
        <taxon>Campylobacterota</taxon>
        <taxon>Epsilonproteobacteria</taxon>
        <taxon>Campylobacterales</taxon>
        <taxon>Arcobacteraceae</taxon>
        <taxon>Halarcobacter</taxon>
    </lineage>
</organism>
<evidence type="ECO:0000313" key="5">
    <source>
        <dbReference type="EMBL" id="RXK14669.1"/>
    </source>
</evidence>